<dbReference type="AlphaFoldDB" id="A0A382U8T0"/>
<organism evidence="1">
    <name type="scientific">marine metagenome</name>
    <dbReference type="NCBI Taxonomy" id="408172"/>
    <lineage>
        <taxon>unclassified sequences</taxon>
        <taxon>metagenomes</taxon>
        <taxon>ecological metagenomes</taxon>
    </lineage>
</organism>
<dbReference type="EMBL" id="UINC01142126">
    <property type="protein sequence ID" value="SVD30275.1"/>
    <property type="molecule type" value="Genomic_DNA"/>
</dbReference>
<proteinExistence type="predicted"/>
<feature type="non-terminal residue" evidence="1">
    <location>
        <position position="53"/>
    </location>
</feature>
<gene>
    <name evidence="1" type="ORF">METZ01_LOCUS383129</name>
</gene>
<sequence>MGYLRREVNSLGFILAEFVIPLLERDGLYETTELGVTRADGEPRRIKFINPAG</sequence>
<evidence type="ECO:0000313" key="1">
    <source>
        <dbReference type="EMBL" id="SVD30275.1"/>
    </source>
</evidence>
<accession>A0A382U8T0</accession>
<protein>
    <submittedName>
        <fullName evidence="1">Uncharacterized protein</fullName>
    </submittedName>
</protein>
<name>A0A382U8T0_9ZZZZ</name>
<reference evidence="1" key="1">
    <citation type="submission" date="2018-05" db="EMBL/GenBank/DDBJ databases">
        <authorList>
            <person name="Lanie J.A."/>
            <person name="Ng W.-L."/>
            <person name="Kazmierczak K.M."/>
            <person name="Andrzejewski T.M."/>
            <person name="Davidsen T.M."/>
            <person name="Wayne K.J."/>
            <person name="Tettelin H."/>
            <person name="Glass J.I."/>
            <person name="Rusch D."/>
            <person name="Podicherti R."/>
            <person name="Tsui H.-C.T."/>
            <person name="Winkler M.E."/>
        </authorList>
    </citation>
    <scope>NUCLEOTIDE SEQUENCE</scope>
</reference>